<sequence>MDICCSYGINAALLNHEVTLEDLYAHYTSPQATALTTAELIEWDRSYYAARRRHDAARVIGLDPATNAISYACEVGLLERGFAENLEAAPPSPSLLRAARHTRLITITGGAIFLSPRTFQTILTCAQDPVWVAAFVLRTTSYKSIAACLASNGLVTEKATTHTFRQRRFTDADEQRYAVQAVTAAGDDPYGKETDGYFHTMLHLSRPSEDATAFPLTDLMPRL</sequence>
<organism evidence="1 2">
    <name type="scientific">Streptomyces alboniger</name>
    <dbReference type="NCBI Taxonomy" id="132473"/>
    <lineage>
        <taxon>Bacteria</taxon>
        <taxon>Bacillati</taxon>
        <taxon>Actinomycetota</taxon>
        <taxon>Actinomycetes</taxon>
        <taxon>Kitasatosporales</taxon>
        <taxon>Streptomycetaceae</taxon>
        <taxon>Streptomyces</taxon>
        <taxon>Streptomyces aurantiacus group</taxon>
    </lineage>
</organism>
<evidence type="ECO:0008006" key="3">
    <source>
        <dbReference type="Google" id="ProtNLM"/>
    </source>
</evidence>
<proteinExistence type="predicted"/>
<protein>
    <recommendedName>
        <fullName evidence="3">Class I SAM-dependent methyltransferase</fullName>
    </recommendedName>
</protein>
<name>A0A5J6HQW5_STRAD</name>
<accession>A0A5J6HQW5</accession>
<evidence type="ECO:0000313" key="1">
    <source>
        <dbReference type="EMBL" id="QEV22739.1"/>
    </source>
</evidence>
<dbReference type="AlphaFoldDB" id="A0A5J6HQW5"/>
<gene>
    <name evidence="1" type="ORF">CP975_34310</name>
</gene>
<dbReference type="KEGG" id="salw:CP975_34310"/>
<dbReference type="Proteomes" id="UP000326553">
    <property type="component" value="Chromosome"/>
</dbReference>
<dbReference type="EMBL" id="CP023695">
    <property type="protein sequence ID" value="QEV22739.1"/>
    <property type="molecule type" value="Genomic_DNA"/>
</dbReference>
<dbReference type="OrthoDB" id="7055571at2"/>
<keyword evidence="2" id="KW-1185">Reference proteome</keyword>
<reference evidence="1 2" key="1">
    <citation type="submission" date="2017-09" db="EMBL/GenBank/DDBJ databases">
        <authorList>
            <person name="Lee N."/>
            <person name="Cho B.-K."/>
        </authorList>
    </citation>
    <scope>NUCLEOTIDE SEQUENCE [LARGE SCALE GENOMIC DNA]</scope>
    <source>
        <strain evidence="1 2">ATCC 12461</strain>
    </source>
</reference>
<evidence type="ECO:0000313" key="2">
    <source>
        <dbReference type="Proteomes" id="UP000326553"/>
    </source>
</evidence>